<protein>
    <submittedName>
        <fullName evidence="9">Hemolysin D</fullName>
    </submittedName>
</protein>
<comment type="subcellular location">
    <subcellularLocation>
        <location evidence="1">Periplasm</location>
    </subcellularLocation>
</comment>
<dbReference type="AlphaFoldDB" id="A0A9X0WH50"/>
<sequence length="346" mass="37606">MIARQRLIPLVVLLLVLSTAGGGLAWYLNRSEPDRSILTLYGNIDIRQVQLAFNDADRITEIHVEEGDRVTRGQLVASLDLARFQHSVALSQADLAARQATLDRLRAGSRPQEIAQAQDAVDAAEAALRNAQGVSKRQQGLAQKGFVSAQELDDVAEILKTAEANLKRTQEALELARLGPRVEEINAAAAEVQASQAALALAEKALNDAKLMAPEAGVIENRILQVGDMASPQIPVVTIALDDPVWARVYVPEPELGHLQPGMRAEIFSDSFPNQPFPGWIGSISPTAEFTPKSVQTTELRTQLVYRVRVFACNPEGRLRLGMPVTVHVPMIDNPPRAVASDVCQD</sequence>
<keyword evidence="4" id="KW-0574">Periplasm</keyword>
<dbReference type="PANTHER" id="PTHR32347">
    <property type="entry name" value="EFFLUX SYSTEM COMPONENT YKNX-RELATED"/>
    <property type="match status" value="1"/>
</dbReference>
<evidence type="ECO:0000256" key="3">
    <source>
        <dbReference type="ARBA" id="ARBA00022729"/>
    </source>
</evidence>
<dbReference type="Gene3D" id="2.40.50.100">
    <property type="match status" value="1"/>
</dbReference>
<comment type="similarity">
    <text evidence="2">Belongs to the UPF0194 family.</text>
</comment>
<evidence type="ECO:0000313" key="9">
    <source>
        <dbReference type="EMBL" id="MBK1644032.1"/>
    </source>
</evidence>
<dbReference type="EMBL" id="NRSD01000003">
    <property type="protein sequence ID" value="MBK1644032.1"/>
    <property type="molecule type" value="Genomic_DNA"/>
</dbReference>
<evidence type="ECO:0000256" key="5">
    <source>
        <dbReference type="ARBA" id="ARBA00023054"/>
    </source>
</evidence>
<proteinExistence type="inferred from homology"/>
<dbReference type="Pfam" id="PF25954">
    <property type="entry name" value="Beta-barrel_RND_2"/>
    <property type="match status" value="1"/>
</dbReference>
<keyword evidence="5 6" id="KW-0175">Coiled coil</keyword>
<dbReference type="Gene3D" id="2.40.30.170">
    <property type="match status" value="1"/>
</dbReference>
<dbReference type="SUPFAM" id="SSF111369">
    <property type="entry name" value="HlyD-like secretion proteins"/>
    <property type="match status" value="2"/>
</dbReference>
<name>A0A9X0WH50_9GAMM</name>
<evidence type="ECO:0000259" key="7">
    <source>
        <dbReference type="Pfam" id="PF25881"/>
    </source>
</evidence>
<evidence type="ECO:0000256" key="4">
    <source>
        <dbReference type="ARBA" id="ARBA00022764"/>
    </source>
</evidence>
<evidence type="ECO:0000259" key="8">
    <source>
        <dbReference type="Pfam" id="PF25954"/>
    </source>
</evidence>
<feature type="domain" description="YbhG-like alpha-helical hairpin" evidence="7">
    <location>
        <begin position="80"/>
        <end position="208"/>
    </location>
</feature>
<dbReference type="InterPro" id="IPR058792">
    <property type="entry name" value="Beta-barrel_RND_2"/>
</dbReference>
<dbReference type="InterPro" id="IPR050465">
    <property type="entry name" value="UPF0194_transport"/>
</dbReference>
<keyword evidence="3" id="KW-0732">Signal</keyword>
<feature type="domain" description="CusB-like beta-barrel" evidence="8">
    <location>
        <begin position="244"/>
        <end position="329"/>
    </location>
</feature>
<dbReference type="Pfam" id="PF25881">
    <property type="entry name" value="HH_YBHG"/>
    <property type="match status" value="1"/>
</dbReference>
<comment type="caution">
    <text evidence="9">The sequence shown here is derived from an EMBL/GenBank/DDBJ whole genome shotgun (WGS) entry which is preliminary data.</text>
</comment>
<evidence type="ECO:0000256" key="1">
    <source>
        <dbReference type="ARBA" id="ARBA00004418"/>
    </source>
</evidence>
<evidence type="ECO:0000313" key="10">
    <source>
        <dbReference type="Proteomes" id="UP001138802"/>
    </source>
</evidence>
<evidence type="ECO:0000256" key="2">
    <source>
        <dbReference type="ARBA" id="ARBA00010602"/>
    </source>
</evidence>
<dbReference type="RefSeq" id="WP_200386828.1">
    <property type="nucleotide sequence ID" value="NZ_NRSD01000003.1"/>
</dbReference>
<gene>
    <name evidence="9" type="ORF">CKO25_05050</name>
</gene>
<keyword evidence="10" id="KW-1185">Reference proteome</keyword>
<accession>A0A9X0WH50</accession>
<dbReference type="GO" id="GO:0042597">
    <property type="term" value="C:periplasmic space"/>
    <property type="evidence" value="ECO:0007669"/>
    <property type="project" value="UniProtKB-SubCell"/>
</dbReference>
<dbReference type="InterPro" id="IPR059052">
    <property type="entry name" value="HH_YbhG-like"/>
</dbReference>
<dbReference type="PANTHER" id="PTHR32347:SF29">
    <property type="entry name" value="UPF0194 MEMBRANE PROTEIN YBHG"/>
    <property type="match status" value="1"/>
</dbReference>
<dbReference type="Proteomes" id="UP001138802">
    <property type="component" value="Unassembled WGS sequence"/>
</dbReference>
<evidence type="ECO:0000256" key="6">
    <source>
        <dbReference type="SAM" id="Coils"/>
    </source>
</evidence>
<feature type="coiled-coil region" evidence="6">
    <location>
        <begin position="114"/>
        <end position="179"/>
    </location>
</feature>
<dbReference type="Gene3D" id="1.10.287.470">
    <property type="entry name" value="Helix hairpin bin"/>
    <property type="match status" value="2"/>
</dbReference>
<reference evidence="9 10" key="1">
    <citation type="journal article" date="2020" name="Microorganisms">
        <title>Osmotic Adaptation and Compatible Solute Biosynthesis of Phototrophic Bacteria as Revealed from Genome Analyses.</title>
        <authorList>
            <person name="Imhoff J.F."/>
            <person name="Rahn T."/>
            <person name="Kunzel S."/>
            <person name="Keller A."/>
            <person name="Neulinger S.C."/>
        </authorList>
    </citation>
    <scope>NUCLEOTIDE SEQUENCE [LARGE SCALE GENOMIC DNA]</scope>
    <source>
        <strain evidence="9 10">DSM 21303</strain>
    </source>
</reference>
<organism evidence="9 10">
    <name type="scientific">Thiocapsa imhoffii</name>
    <dbReference type="NCBI Taxonomy" id="382777"/>
    <lineage>
        <taxon>Bacteria</taxon>
        <taxon>Pseudomonadati</taxon>
        <taxon>Pseudomonadota</taxon>
        <taxon>Gammaproteobacteria</taxon>
        <taxon>Chromatiales</taxon>
        <taxon>Chromatiaceae</taxon>
        <taxon>Thiocapsa</taxon>
    </lineage>
</organism>